<evidence type="ECO:0000259" key="1">
    <source>
        <dbReference type="PROSITE" id="PS50006"/>
    </source>
</evidence>
<keyword evidence="3" id="KW-1185">Reference proteome</keyword>
<gene>
    <name evidence="2" type="ORF">GCM10023187_07910</name>
</gene>
<dbReference type="PROSITE" id="PS50006">
    <property type="entry name" value="FHA_DOMAIN"/>
    <property type="match status" value="1"/>
</dbReference>
<dbReference type="RefSeq" id="WP_345264172.1">
    <property type="nucleotide sequence ID" value="NZ_BAABHB010000001.1"/>
</dbReference>
<feature type="domain" description="FHA" evidence="1">
    <location>
        <begin position="246"/>
        <end position="302"/>
    </location>
</feature>
<comment type="caution">
    <text evidence="2">The sequence shown here is derived from an EMBL/GenBank/DDBJ whole genome shotgun (WGS) entry which is preliminary data.</text>
</comment>
<sequence>MEKDPNSLFQQLSNLLVPKVPQPAGSVANVVTNERILAELADCFNTSLLAESVGHSLLFNTSYFVILHPKTYEERLPALPVIVDEAVRRFYDLLRARKGPDDKIMPVSSHWYFKFGPGTEFNGRLIGRDDVEVIGSLAGVSLAEPAQPEAFVAANVKATVRVKNTNMFDKLDINQQAFEHIDFRESGTFAIKLNPALAGDETPLMMPPVPAMPVPQAVRPSALARIDCYLADSNTEKTFWMEDREMVVARKEPDNEAFPNYLRLESPYVSNPHARIRYNEAENRFQIVSYSRNETRVNEQVIERSEPANPQWTDLPDKAQVLLNGVVTLSFSINA</sequence>
<dbReference type="SUPFAM" id="SSF49879">
    <property type="entry name" value="SMAD/FHA domain"/>
    <property type="match status" value="1"/>
</dbReference>
<evidence type="ECO:0000313" key="2">
    <source>
        <dbReference type="EMBL" id="GAA4397931.1"/>
    </source>
</evidence>
<dbReference type="EMBL" id="BAABHB010000001">
    <property type="protein sequence ID" value="GAA4397931.1"/>
    <property type="molecule type" value="Genomic_DNA"/>
</dbReference>
<protein>
    <recommendedName>
        <fullName evidence="1">FHA domain-containing protein</fullName>
    </recommendedName>
</protein>
<organism evidence="2 3">
    <name type="scientific">Nibrella viscosa</name>
    <dbReference type="NCBI Taxonomy" id="1084524"/>
    <lineage>
        <taxon>Bacteria</taxon>
        <taxon>Pseudomonadati</taxon>
        <taxon>Bacteroidota</taxon>
        <taxon>Cytophagia</taxon>
        <taxon>Cytophagales</taxon>
        <taxon>Spirosomataceae</taxon>
        <taxon>Nibrella</taxon>
    </lineage>
</organism>
<dbReference type="Pfam" id="PF00498">
    <property type="entry name" value="FHA"/>
    <property type="match status" value="1"/>
</dbReference>
<dbReference type="InterPro" id="IPR008984">
    <property type="entry name" value="SMAD_FHA_dom_sf"/>
</dbReference>
<reference evidence="3" key="1">
    <citation type="journal article" date="2019" name="Int. J. Syst. Evol. Microbiol.">
        <title>The Global Catalogue of Microorganisms (GCM) 10K type strain sequencing project: providing services to taxonomists for standard genome sequencing and annotation.</title>
        <authorList>
            <consortium name="The Broad Institute Genomics Platform"/>
            <consortium name="The Broad Institute Genome Sequencing Center for Infectious Disease"/>
            <person name="Wu L."/>
            <person name="Ma J."/>
        </authorList>
    </citation>
    <scope>NUCLEOTIDE SEQUENCE [LARGE SCALE GENOMIC DNA]</scope>
    <source>
        <strain evidence="3">JCM 17925</strain>
    </source>
</reference>
<dbReference type="Gene3D" id="2.60.200.20">
    <property type="match status" value="1"/>
</dbReference>
<dbReference type="Proteomes" id="UP001500936">
    <property type="component" value="Unassembled WGS sequence"/>
</dbReference>
<proteinExistence type="predicted"/>
<dbReference type="InterPro" id="IPR000253">
    <property type="entry name" value="FHA_dom"/>
</dbReference>
<name>A0ABP8JYL6_9BACT</name>
<accession>A0ABP8JYL6</accession>
<evidence type="ECO:0000313" key="3">
    <source>
        <dbReference type="Proteomes" id="UP001500936"/>
    </source>
</evidence>